<evidence type="ECO:0000259" key="1">
    <source>
        <dbReference type="Pfam" id="PF05050"/>
    </source>
</evidence>
<dbReference type="GO" id="GO:0008171">
    <property type="term" value="F:O-methyltransferase activity"/>
    <property type="evidence" value="ECO:0007669"/>
    <property type="project" value="TreeGrafter"/>
</dbReference>
<evidence type="ECO:0000313" key="2">
    <source>
        <dbReference type="EMBL" id="MBI4595537.1"/>
    </source>
</evidence>
<protein>
    <submittedName>
        <fullName evidence="2">FkbM family methyltransferase</fullName>
    </submittedName>
</protein>
<keyword evidence="2" id="KW-0808">Transferase</keyword>
<dbReference type="SUPFAM" id="SSF53335">
    <property type="entry name" value="S-adenosyl-L-methionine-dependent methyltransferases"/>
    <property type="match status" value="1"/>
</dbReference>
<keyword evidence="2" id="KW-0489">Methyltransferase</keyword>
<dbReference type="PANTHER" id="PTHR36973">
    <property type="entry name" value="SLL1456 PROTEIN-RELATED"/>
    <property type="match status" value="1"/>
</dbReference>
<sequence>MALKNINLSPRFTKHLVASRAFERKPLVTVDVGARGGFEEHWSCYGDQMKLIGFEADVNECERLNRQESGLGKRFYPVALHQNIGRRTFYCTAYPAGSGFYQPDMKQVQRFPDKVNLAVVKTIELDTAGFDSFASDNAIDYVDFLKLDTESTELDILKGAARSLKKSVIGLSIEIWFQPWHIGQPVFCDVYSFLRPLGFRLFDLALYRMSREALPEATPSLIPGPTKQGQVISGEALYLRDGASEIAAESILEDGWDDIKILKLASIMELFCLPDCAAELIQVAHRQGFIQNRDVNNLADLLVPGTGGKYVSYSSYLENIRNIKQRGYASNTQRAKSLIPLGIRKIIGVLLIKIRDKIDSILK</sequence>
<dbReference type="InterPro" id="IPR006342">
    <property type="entry name" value="FkbM_mtfrase"/>
</dbReference>
<name>A0A933GKI4_UNCTE</name>
<dbReference type="InterPro" id="IPR053188">
    <property type="entry name" value="FkbM_Methyltransferase"/>
</dbReference>
<reference evidence="2" key="1">
    <citation type="submission" date="2020-07" db="EMBL/GenBank/DDBJ databases">
        <title>Huge and variable diversity of episymbiotic CPR bacteria and DPANN archaea in groundwater ecosystems.</title>
        <authorList>
            <person name="He C.Y."/>
            <person name="Keren R."/>
            <person name="Whittaker M."/>
            <person name="Farag I.F."/>
            <person name="Doudna J."/>
            <person name="Cate J.H.D."/>
            <person name="Banfield J.F."/>
        </authorList>
    </citation>
    <scope>NUCLEOTIDE SEQUENCE</scope>
    <source>
        <strain evidence="2">NC_groundwater_1482_Ag_S-0.65um_47_24</strain>
    </source>
</reference>
<dbReference type="Proteomes" id="UP000772181">
    <property type="component" value="Unassembled WGS sequence"/>
</dbReference>
<dbReference type="Pfam" id="PF05050">
    <property type="entry name" value="Methyltransf_21"/>
    <property type="match status" value="1"/>
</dbReference>
<feature type="domain" description="Methyltransferase FkbM" evidence="1">
    <location>
        <begin position="31"/>
        <end position="201"/>
    </location>
</feature>
<dbReference type="PANTHER" id="PTHR36973:SF4">
    <property type="entry name" value="NODULATION PROTEIN"/>
    <property type="match status" value="1"/>
</dbReference>
<dbReference type="InterPro" id="IPR029063">
    <property type="entry name" value="SAM-dependent_MTases_sf"/>
</dbReference>
<dbReference type="NCBIfam" id="TIGR01444">
    <property type="entry name" value="fkbM_fam"/>
    <property type="match status" value="1"/>
</dbReference>
<gene>
    <name evidence="2" type="ORF">HY730_04060</name>
</gene>
<evidence type="ECO:0000313" key="3">
    <source>
        <dbReference type="Proteomes" id="UP000772181"/>
    </source>
</evidence>
<dbReference type="GO" id="GO:0032259">
    <property type="term" value="P:methylation"/>
    <property type="evidence" value="ECO:0007669"/>
    <property type="project" value="UniProtKB-KW"/>
</dbReference>
<dbReference type="AlphaFoldDB" id="A0A933GKI4"/>
<accession>A0A933GKI4</accession>
<dbReference type="Gene3D" id="3.40.50.150">
    <property type="entry name" value="Vaccinia Virus protein VP39"/>
    <property type="match status" value="1"/>
</dbReference>
<proteinExistence type="predicted"/>
<comment type="caution">
    <text evidence="2">The sequence shown here is derived from an EMBL/GenBank/DDBJ whole genome shotgun (WGS) entry which is preliminary data.</text>
</comment>
<dbReference type="EMBL" id="JACQWF010000184">
    <property type="protein sequence ID" value="MBI4595537.1"/>
    <property type="molecule type" value="Genomic_DNA"/>
</dbReference>
<organism evidence="2 3">
    <name type="scientific">Tectimicrobiota bacterium</name>
    <dbReference type="NCBI Taxonomy" id="2528274"/>
    <lineage>
        <taxon>Bacteria</taxon>
        <taxon>Pseudomonadati</taxon>
        <taxon>Nitrospinota/Tectimicrobiota group</taxon>
        <taxon>Candidatus Tectimicrobiota</taxon>
    </lineage>
</organism>